<evidence type="ECO:0000313" key="11">
    <source>
        <dbReference type="EMBL" id="MFC6360622.1"/>
    </source>
</evidence>
<dbReference type="InterPro" id="IPR036388">
    <property type="entry name" value="WH-like_DNA-bd_sf"/>
</dbReference>
<dbReference type="PANTHER" id="PTHR43537">
    <property type="entry name" value="TRANSCRIPTIONAL REGULATOR, GNTR FAMILY"/>
    <property type="match status" value="1"/>
</dbReference>
<protein>
    <recommendedName>
        <fullName evidence="9">Fatty acid metabolism regulator protein</fullName>
    </recommendedName>
</protein>
<evidence type="ECO:0000256" key="8">
    <source>
        <dbReference type="ARBA" id="ARBA00023163"/>
    </source>
</evidence>
<dbReference type="InterPro" id="IPR000524">
    <property type="entry name" value="Tscrpt_reg_HTH_GntR"/>
</dbReference>
<comment type="caution">
    <text evidence="11">The sequence shown here is derived from an EMBL/GenBank/DDBJ whole genome shotgun (WGS) entry which is preliminary data.</text>
</comment>
<dbReference type="CDD" id="cd07377">
    <property type="entry name" value="WHTH_GntR"/>
    <property type="match status" value="1"/>
</dbReference>
<keyword evidence="8 9" id="KW-0804">Transcription</keyword>
<dbReference type="PROSITE" id="PS50949">
    <property type="entry name" value="HTH_GNTR"/>
    <property type="match status" value="1"/>
</dbReference>
<keyword evidence="12" id="KW-1185">Reference proteome</keyword>
<sequence length="237" mass="26323">MLINAQSPAGIAEEYIIESIWNRRFPPGSVLPAERELADLIGVTRTTLREVLQRLARDGWLTIRHGKPTRVNNVLDTSGLNILNTLSRLDPESTPQLIDNLLSVRTSIAAVFISHAVGHNPEQSRQILSGALQAWRQGKRYSDIDCQVFRGLAFASGNLVYGLIINGLSGLYSRAATLCFSHPEARDLACEFYHALHELCLPEVNRQQVVQLVCQYGDTSRQLWRRIQNIPAGNGAA</sequence>
<keyword evidence="2 9" id="KW-0678">Repressor</keyword>
<evidence type="ECO:0000256" key="1">
    <source>
        <dbReference type="ARBA" id="ARBA00022490"/>
    </source>
</evidence>
<proteinExistence type="inferred from homology"/>
<dbReference type="NCBIfam" id="NF003444">
    <property type="entry name" value="PRK04984.1"/>
    <property type="match status" value="1"/>
</dbReference>
<keyword evidence="6 9" id="KW-0238">DNA-binding</keyword>
<reference evidence="12" key="1">
    <citation type="journal article" date="2019" name="Int. J. Syst. Evol. Microbiol.">
        <title>The Global Catalogue of Microorganisms (GCM) 10K type strain sequencing project: providing services to taxonomists for standard genome sequencing and annotation.</title>
        <authorList>
            <consortium name="The Broad Institute Genomics Platform"/>
            <consortium name="The Broad Institute Genome Sequencing Center for Infectious Disease"/>
            <person name="Wu L."/>
            <person name="Ma J."/>
        </authorList>
    </citation>
    <scope>NUCLEOTIDE SEQUENCE [LARGE SCALE GENOMIC DNA]</scope>
    <source>
        <strain evidence="12">CGMCC 4.1530</strain>
    </source>
</reference>
<dbReference type="Pfam" id="PF07840">
    <property type="entry name" value="FadR_C"/>
    <property type="match status" value="1"/>
</dbReference>
<comment type="subcellular location">
    <subcellularLocation>
        <location evidence="9">Cytoplasm</location>
    </subcellularLocation>
</comment>
<dbReference type="InterPro" id="IPR028374">
    <property type="entry name" value="FadR_C"/>
</dbReference>
<keyword evidence="3 9" id="KW-0276">Fatty acid metabolism</keyword>
<comment type="subunit">
    <text evidence="9">Homodimer.</text>
</comment>
<dbReference type="PRINTS" id="PR00035">
    <property type="entry name" value="HTHGNTR"/>
</dbReference>
<evidence type="ECO:0000259" key="10">
    <source>
        <dbReference type="PROSITE" id="PS50949"/>
    </source>
</evidence>
<keyword evidence="4 9" id="KW-0805">Transcription regulation</keyword>
<evidence type="ECO:0000256" key="3">
    <source>
        <dbReference type="ARBA" id="ARBA00022832"/>
    </source>
</evidence>
<dbReference type="Proteomes" id="UP001596215">
    <property type="component" value="Unassembled WGS sequence"/>
</dbReference>
<evidence type="ECO:0000256" key="9">
    <source>
        <dbReference type="HAMAP-Rule" id="MF_00696"/>
    </source>
</evidence>
<dbReference type="EMBL" id="JBHSUC010000001">
    <property type="protein sequence ID" value="MFC6360622.1"/>
    <property type="molecule type" value="Genomic_DNA"/>
</dbReference>
<comment type="function">
    <text evidence="9">Multifunctional regulator of fatty acid metabolism.</text>
</comment>
<dbReference type="Gene3D" id="1.20.120.530">
    <property type="entry name" value="GntR ligand-binding domain-like"/>
    <property type="match status" value="1"/>
</dbReference>
<dbReference type="NCBIfam" id="TIGR02812">
    <property type="entry name" value="fadR_gamma"/>
    <property type="match status" value="1"/>
</dbReference>
<organism evidence="11 12">
    <name type="scientific">Tatumella punctata</name>
    <dbReference type="NCBI Taxonomy" id="399969"/>
    <lineage>
        <taxon>Bacteria</taxon>
        <taxon>Pseudomonadati</taxon>
        <taxon>Pseudomonadota</taxon>
        <taxon>Gammaproteobacteria</taxon>
        <taxon>Enterobacterales</taxon>
        <taxon>Erwiniaceae</taxon>
        <taxon>Tatumella</taxon>
    </lineage>
</organism>
<accession>A0ABW1VI28</accession>
<gene>
    <name evidence="9 11" type="primary">fadR</name>
    <name evidence="11" type="ORF">ACFP73_00635</name>
</gene>
<evidence type="ECO:0000256" key="4">
    <source>
        <dbReference type="ARBA" id="ARBA00023015"/>
    </source>
</evidence>
<dbReference type="HAMAP" id="MF_00696">
    <property type="entry name" value="HTH_FadR"/>
    <property type="match status" value="1"/>
</dbReference>
<name>A0ABW1VI28_9GAMM</name>
<dbReference type="InterPro" id="IPR008920">
    <property type="entry name" value="TF_FadR/GntR_C"/>
</dbReference>
<dbReference type="Gene3D" id="1.10.10.10">
    <property type="entry name" value="Winged helix-like DNA-binding domain superfamily/Winged helix DNA-binding domain"/>
    <property type="match status" value="1"/>
</dbReference>
<dbReference type="RefSeq" id="WP_212708303.1">
    <property type="nucleotide sequence ID" value="NZ_BAAAFW010000017.1"/>
</dbReference>
<dbReference type="InterPro" id="IPR014178">
    <property type="entry name" value="FA-response_TF_FadR"/>
</dbReference>
<keyword evidence="5 9" id="KW-0443">Lipid metabolism</keyword>
<dbReference type="SUPFAM" id="SSF48008">
    <property type="entry name" value="GntR ligand-binding domain-like"/>
    <property type="match status" value="1"/>
</dbReference>
<dbReference type="PANTHER" id="PTHR43537:SF52">
    <property type="entry name" value="FATTY ACID METABOLISM REGULATOR PROTEIN"/>
    <property type="match status" value="1"/>
</dbReference>
<evidence type="ECO:0000256" key="7">
    <source>
        <dbReference type="ARBA" id="ARBA00023159"/>
    </source>
</evidence>
<feature type="domain" description="HTH gntR-type" evidence="10">
    <location>
        <begin position="6"/>
        <end position="74"/>
    </location>
</feature>
<keyword evidence="7 9" id="KW-0010">Activator</keyword>
<dbReference type="Pfam" id="PF00392">
    <property type="entry name" value="GntR"/>
    <property type="match status" value="1"/>
</dbReference>
<evidence type="ECO:0000256" key="2">
    <source>
        <dbReference type="ARBA" id="ARBA00022491"/>
    </source>
</evidence>
<evidence type="ECO:0000256" key="6">
    <source>
        <dbReference type="ARBA" id="ARBA00023125"/>
    </source>
</evidence>
<evidence type="ECO:0000313" key="12">
    <source>
        <dbReference type="Proteomes" id="UP001596215"/>
    </source>
</evidence>
<dbReference type="InterPro" id="IPR036390">
    <property type="entry name" value="WH_DNA-bd_sf"/>
</dbReference>
<dbReference type="SUPFAM" id="SSF46785">
    <property type="entry name" value="Winged helix' DNA-binding domain"/>
    <property type="match status" value="1"/>
</dbReference>
<evidence type="ECO:0000256" key="5">
    <source>
        <dbReference type="ARBA" id="ARBA00023098"/>
    </source>
</evidence>
<dbReference type="SMART" id="SM00345">
    <property type="entry name" value="HTH_GNTR"/>
    <property type="match status" value="1"/>
</dbReference>
<keyword evidence="1 9" id="KW-0963">Cytoplasm</keyword>